<organism evidence="2 3">
    <name type="scientific">Claviceps pusilla</name>
    <dbReference type="NCBI Taxonomy" id="123648"/>
    <lineage>
        <taxon>Eukaryota</taxon>
        <taxon>Fungi</taxon>
        <taxon>Dikarya</taxon>
        <taxon>Ascomycota</taxon>
        <taxon>Pezizomycotina</taxon>
        <taxon>Sordariomycetes</taxon>
        <taxon>Hypocreomycetidae</taxon>
        <taxon>Hypocreales</taxon>
        <taxon>Clavicipitaceae</taxon>
        <taxon>Claviceps</taxon>
    </lineage>
</organism>
<feature type="compositionally biased region" description="Low complexity" evidence="1">
    <location>
        <begin position="242"/>
        <end position="258"/>
    </location>
</feature>
<feature type="compositionally biased region" description="Polar residues" evidence="1">
    <location>
        <begin position="323"/>
        <end position="351"/>
    </location>
</feature>
<sequence>MDRPNEGEASPQRMTRTEYSRNVRAAIEERRHKAMLNRQHYQPQIHEQIQRLFSEYDAPFYARLRGFGRTQTLALAEATVLGLAAGTDRNLSDTETQALTEHFLSSVHNMLAWKWIMTGLAGYLTYRGRQTMRFPFFKPVVAGGRFDPATGGPQVRIMWHTARFAAYYGAFWLIGEPIFQGFNFLRQSYSLDRDPRLGPLLRDGRKMADQALGGAAQDALGQQQQQQQQYNDAWKSTEYQEEQQQQHQSSENHQSTSQAVRAQTQQAWASYRRQPEPSQQSAPKAWDLTDDVDDASPIAPSARSATESTRSYSGSAWDRIRQQTHSPTQSHDGAQSQKTWEQRAQTNTNGAWVTDDDASPQYRGDKNTYSFSTTSDREDAAARRQAQKEFDELVERERGGADQERSSWGRR</sequence>
<keyword evidence="3" id="KW-1185">Reference proteome</keyword>
<feature type="compositionally biased region" description="Basic and acidic residues" evidence="1">
    <location>
        <begin position="375"/>
        <end position="411"/>
    </location>
</feature>
<dbReference type="Proteomes" id="UP000748025">
    <property type="component" value="Unassembled WGS sequence"/>
</dbReference>
<gene>
    <name evidence="2" type="ORF">E4U43_004965</name>
</gene>
<evidence type="ECO:0000313" key="2">
    <source>
        <dbReference type="EMBL" id="KAG6015691.1"/>
    </source>
</evidence>
<feature type="compositionally biased region" description="Polar residues" evidence="1">
    <location>
        <begin position="303"/>
        <end position="314"/>
    </location>
</feature>
<evidence type="ECO:0000256" key="1">
    <source>
        <dbReference type="SAM" id="MobiDB-lite"/>
    </source>
</evidence>
<protein>
    <submittedName>
        <fullName evidence="2">Uncharacterized protein</fullName>
    </submittedName>
</protein>
<dbReference type="OrthoDB" id="4204700at2759"/>
<comment type="caution">
    <text evidence="2">The sequence shown here is derived from an EMBL/GenBank/DDBJ whole genome shotgun (WGS) entry which is preliminary data.</text>
</comment>
<feature type="compositionally biased region" description="Polar residues" evidence="1">
    <location>
        <begin position="259"/>
        <end position="268"/>
    </location>
</feature>
<feature type="compositionally biased region" description="Low complexity" evidence="1">
    <location>
        <begin position="211"/>
        <end position="229"/>
    </location>
</feature>
<evidence type="ECO:0000313" key="3">
    <source>
        <dbReference type="Proteomes" id="UP000748025"/>
    </source>
</evidence>
<accession>A0A9P7NEZ3</accession>
<name>A0A9P7NEZ3_9HYPO</name>
<dbReference type="AlphaFoldDB" id="A0A9P7NEZ3"/>
<reference evidence="2" key="1">
    <citation type="journal article" date="2020" name="bioRxiv">
        <title>Whole genome comparisons of ergot fungi reveals the divergence and evolution of species within the genus Claviceps are the result of varying mechanisms driving genome evolution and host range expansion.</title>
        <authorList>
            <person name="Wyka S.A."/>
            <person name="Mondo S.J."/>
            <person name="Liu M."/>
            <person name="Dettman J."/>
            <person name="Nalam V."/>
            <person name="Broders K.D."/>
        </authorList>
    </citation>
    <scope>NUCLEOTIDE SEQUENCE</scope>
    <source>
        <strain evidence="2">CCC 602</strain>
    </source>
</reference>
<proteinExistence type="predicted"/>
<dbReference type="EMBL" id="SRPW01000323">
    <property type="protein sequence ID" value="KAG6015691.1"/>
    <property type="molecule type" value="Genomic_DNA"/>
</dbReference>
<feature type="region of interest" description="Disordered" evidence="1">
    <location>
        <begin position="211"/>
        <end position="411"/>
    </location>
</feature>